<feature type="transmembrane region" description="Helical" evidence="1">
    <location>
        <begin position="29"/>
        <end position="48"/>
    </location>
</feature>
<evidence type="ECO:0000256" key="1">
    <source>
        <dbReference type="SAM" id="Phobius"/>
    </source>
</evidence>
<keyword evidence="1" id="KW-0472">Membrane</keyword>
<comment type="caution">
    <text evidence="2">The sequence shown here is derived from an EMBL/GenBank/DDBJ whole genome shotgun (WGS) entry which is preliminary data.</text>
</comment>
<protein>
    <submittedName>
        <fullName evidence="2">Uncharacterized protein</fullName>
    </submittedName>
</protein>
<keyword evidence="3" id="KW-1185">Reference proteome</keyword>
<dbReference type="AlphaFoldDB" id="A0A6G4TTC5"/>
<organism evidence="2 3">
    <name type="scientific">Streptomyces coryli</name>
    <dbReference type="NCBI Taxonomy" id="1128680"/>
    <lineage>
        <taxon>Bacteria</taxon>
        <taxon>Bacillati</taxon>
        <taxon>Actinomycetota</taxon>
        <taxon>Actinomycetes</taxon>
        <taxon>Kitasatosporales</taxon>
        <taxon>Streptomycetaceae</taxon>
        <taxon>Streptomyces</taxon>
    </lineage>
</organism>
<dbReference type="Proteomes" id="UP000481583">
    <property type="component" value="Unassembled WGS sequence"/>
</dbReference>
<proteinExistence type="predicted"/>
<accession>A0A6G4TTC5</accession>
<keyword evidence="1" id="KW-0812">Transmembrane</keyword>
<evidence type="ECO:0000313" key="3">
    <source>
        <dbReference type="Proteomes" id="UP000481583"/>
    </source>
</evidence>
<feature type="transmembrane region" description="Helical" evidence="1">
    <location>
        <begin position="60"/>
        <end position="80"/>
    </location>
</feature>
<evidence type="ECO:0000313" key="2">
    <source>
        <dbReference type="EMBL" id="NGN62358.1"/>
    </source>
</evidence>
<sequence>MLSAIGGLGSLAWLWSIRAVKSAGRWARPAATAMFVVGATVALTALLTKDTSGDTGLPMALGWAGTAPSLAGGLAVALLWKPSPRQ</sequence>
<name>A0A6G4TTC5_9ACTN</name>
<dbReference type="EMBL" id="JAAKZV010000001">
    <property type="protein sequence ID" value="NGN62358.1"/>
    <property type="molecule type" value="Genomic_DNA"/>
</dbReference>
<gene>
    <name evidence="2" type="ORF">G5C51_00325</name>
</gene>
<reference evidence="2 3" key="1">
    <citation type="submission" date="2020-02" db="EMBL/GenBank/DDBJ databases">
        <title>Whole-genome analyses of novel actinobacteria.</title>
        <authorList>
            <person name="Sahin N."/>
        </authorList>
    </citation>
    <scope>NUCLEOTIDE SEQUENCE [LARGE SCALE GENOMIC DNA]</scope>
    <source>
        <strain evidence="2 3">A7024</strain>
    </source>
</reference>
<keyword evidence="1" id="KW-1133">Transmembrane helix</keyword>